<keyword evidence="2" id="KW-0812">Transmembrane</keyword>
<dbReference type="OrthoDB" id="5109916at2"/>
<proteinExistence type="predicted"/>
<feature type="transmembrane region" description="Helical" evidence="2">
    <location>
        <begin position="630"/>
        <end position="653"/>
    </location>
</feature>
<feature type="chain" id="PRO_5011493404" description="Bacterial Ig-like domain-containing protein" evidence="3">
    <location>
        <begin position="32"/>
        <end position="690"/>
    </location>
</feature>
<dbReference type="AlphaFoldDB" id="A0A1I5DFQ5"/>
<evidence type="ECO:0000256" key="1">
    <source>
        <dbReference type="SAM" id="MobiDB-lite"/>
    </source>
</evidence>
<dbReference type="EMBL" id="FOVM01000009">
    <property type="protein sequence ID" value="SFN98022.1"/>
    <property type="molecule type" value="Genomic_DNA"/>
</dbReference>
<accession>A0A1I5DFQ5</accession>
<evidence type="ECO:0000256" key="2">
    <source>
        <dbReference type="SAM" id="Phobius"/>
    </source>
</evidence>
<sequence length="690" mass="69640">MRALWPMFPGLAAASITVLLVLAAFPGAASAQPDPEPRSLDDDAPTITSPVQGSFLGSASAVITGTKVAGSEVQILAGTSRTNVCTIRSTATDYSCAVSRLPSGPDIRLTAVQLVAGSKNVESETVLVDVLAPPTIAGASPLLTGGLVRGGGYPNAHITLSVDGGPSWSFPAGSDGTWAYVMPRDLGSGMYTLTASQSTSFSQGSSSDSSASRTILLDVDAPDAPAVTSPAPGSTISPTGVLYSGTGEDGATVNVFALTASGVDVALCSTPVSGGVWSCSGRRLPAGSGKVTVTAFQTDAAGNPGAGSTPLTVTVARPATAAPQVVPSPSPSDDAAVAPVVPPASTPTPTPAPAVPSPPVPETEPPAAGSWDAATPFTKAVPSAVATTDLSWLRALVLAAVAILLLLVPARMLATTVGPRRGLRSSLSLTGRNRVPTHDDPAPVLTGPGERVTSALLVGLAAAIVLFATPVHGEPEYLRVLLASVIALATINLVATTVPALFAARLPTGPARIALSPRLLLSVAAVALVSRVLDLQPALLFGIVFTVTAISGRRSARGIVAGIRIGAVFTAGIIAWLASTLLGSPPGFFGSLLTETANIAAMAGVGSAAVLLIPLGKLDGRALLVWSRPTWFLSTTVVLTVLFALLAPVFDVWETSGEVIVGFLIVLGFGAVGLSLWIWRRLIQPALTAD</sequence>
<keyword evidence="2" id="KW-0472">Membrane</keyword>
<dbReference type="InterPro" id="IPR013783">
    <property type="entry name" value="Ig-like_fold"/>
</dbReference>
<evidence type="ECO:0000256" key="3">
    <source>
        <dbReference type="SAM" id="SignalP"/>
    </source>
</evidence>
<feature type="compositionally biased region" description="Low complexity" evidence="1">
    <location>
        <begin position="322"/>
        <end position="339"/>
    </location>
</feature>
<feature type="transmembrane region" description="Helical" evidence="2">
    <location>
        <begin position="559"/>
        <end position="579"/>
    </location>
</feature>
<dbReference type="RefSeq" id="WP_143095083.1">
    <property type="nucleotide sequence ID" value="NZ_FOVM01000009.1"/>
</dbReference>
<keyword evidence="2" id="KW-1133">Transmembrane helix</keyword>
<reference evidence="5" key="1">
    <citation type="submission" date="2016-10" db="EMBL/GenBank/DDBJ databases">
        <authorList>
            <person name="Varghese N."/>
            <person name="Submissions S."/>
        </authorList>
    </citation>
    <scope>NUCLEOTIDE SEQUENCE [LARGE SCALE GENOMIC DNA]</scope>
    <source>
        <strain evidence="5">CGMCC 1.11101</strain>
    </source>
</reference>
<dbReference type="Gene3D" id="2.60.40.10">
    <property type="entry name" value="Immunoglobulins"/>
    <property type="match status" value="1"/>
</dbReference>
<feature type="transmembrane region" description="Helical" evidence="2">
    <location>
        <begin position="599"/>
        <end position="618"/>
    </location>
</feature>
<feature type="transmembrane region" description="Helical" evidence="2">
    <location>
        <begin position="659"/>
        <end position="679"/>
    </location>
</feature>
<dbReference type="Proteomes" id="UP000198867">
    <property type="component" value="Unassembled WGS sequence"/>
</dbReference>
<dbReference type="STRING" id="995034.SAMN05216219_2884"/>
<gene>
    <name evidence="4" type="ORF">SAMN05216219_2884</name>
</gene>
<feature type="transmembrane region" description="Helical" evidence="2">
    <location>
        <begin position="477"/>
        <end position="504"/>
    </location>
</feature>
<dbReference type="GO" id="GO:0005975">
    <property type="term" value="P:carbohydrate metabolic process"/>
    <property type="evidence" value="ECO:0007669"/>
    <property type="project" value="UniProtKB-ARBA"/>
</dbReference>
<evidence type="ECO:0000313" key="5">
    <source>
        <dbReference type="Proteomes" id="UP000198867"/>
    </source>
</evidence>
<feature type="region of interest" description="Disordered" evidence="1">
    <location>
        <begin position="322"/>
        <end position="374"/>
    </location>
</feature>
<evidence type="ECO:0000313" key="4">
    <source>
        <dbReference type="EMBL" id="SFN98022.1"/>
    </source>
</evidence>
<keyword evidence="5" id="KW-1185">Reference proteome</keyword>
<organism evidence="4 5">
    <name type="scientific">Mycetocola miduiensis</name>
    <dbReference type="NCBI Taxonomy" id="995034"/>
    <lineage>
        <taxon>Bacteria</taxon>
        <taxon>Bacillati</taxon>
        <taxon>Actinomycetota</taxon>
        <taxon>Actinomycetes</taxon>
        <taxon>Micrococcales</taxon>
        <taxon>Microbacteriaceae</taxon>
        <taxon>Mycetocola</taxon>
    </lineage>
</organism>
<feature type="compositionally biased region" description="Pro residues" evidence="1">
    <location>
        <begin position="340"/>
        <end position="364"/>
    </location>
</feature>
<keyword evidence="3" id="KW-0732">Signal</keyword>
<protein>
    <recommendedName>
        <fullName evidence="6">Bacterial Ig-like domain-containing protein</fullName>
    </recommendedName>
</protein>
<name>A0A1I5DFQ5_9MICO</name>
<evidence type="ECO:0008006" key="6">
    <source>
        <dbReference type="Google" id="ProtNLM"/>
    </source>
</evidence>
<feature type="transmembrane region" description="Helical" evidence="2">
    <location>
        <begin position="452"/>
        <end position="471"/>
    </location>
</feature>
<feature type="signal peptide" evidence="3">
    <location>
        <begin position="1"/>
        <end position="31"/>
    </location>
</feature>
<feature type="transmembrane region" description="Helical" evidence="2">
    <location>
        <begin position="392"/>
        <end position="414"/>
    </location>
</feature>